<name>A0A6A4Q8E9_LUPAL</name>
<protein>
    <submittedName>
        <fullName evidence="1">Uncharacterized protein</fullName>
    </submittedName>
</protein>
<dbReference type="Proteomes" id="UP000447434">
    <property type="component" value="Chromosome 7"/>
</dbReference>
<reference evidence="2" key="1">
    <citation type="journal article" date="2020" name="Nat. Commun.">
        <title>Genome sequence of the cluster root forming white lupin.</title>
        <authorList>
            <person name="Hufnagel B."/>
            <person name="Marques A."/>
            <person name="Soriano A."/>
            <person name="Marques L."/>
            <person name="Divol F."/>
            <person name="Doumas P."/>
            <person name="Sallet E."/>
            <person name="Mancinotti D."/>
            <person name="Carrere S."/>
            <person name="Marande W."/>
            <person name="Arribat S."/>
            <person name="Keller J."/>
            <person name="Huneau C."/>
            <person name="Blein T."/>
            <person name="Aime D."/>
            <person name="Laguerre M."/>
            <person name="Taylor J."/>
            <person name="Schubert V."/>
            <person name="Nelson M."/>
            <person name="Geu-Flores F."/>
            <person name="Crespi M."/>
            <person name="Gallardo-Guerrero K."/>
            <person name="Delaux P.-M."/>
            <person name="Salse J."/>
            <person name="Berges H."/>
            <person name="Guyot R."/>
            <person name="Gouzy J."/>
            <person name="Peret B."/>
        </authorList>
    </citation>
    <scope>NUCLEOTIDE SEQUENCE [LARGE SCALE GENOMIC DNA]</scope>
    <source>
        <strain evidence="2">cv. Amiga</strain>
    </source>
</reference>
<dbReference type="EMBL" id="WOCE01000007">
    <property type="protein sequence ID" value="KAE9610060.1"/>
    <property type="molecule type" value="Genomic_DNA"/>
</dbReference>
<evidence type="ECO:0000313" key="2">
    <source>
        <dbReference type="Proteomes" id="UP000447434"/>
    </source>
</evidence>
<comment type="caution">
    <text evidence="1">The sequence shown here is derived from an EMBL/GenBank/DDBJ whole genome shotgun (WGS) entry which is preliminary data.</text>
</comment>
<organism evidence="1 2">
    <name type="scientific">Lupinus albus</name>
    <name type="common">White lupine</name>
    <name type="synonym">Lupinus termis</name>
    <dbReference type="NCBI Taxonomy" id="3870"/>
    <lineage>
        <taxon>Eukaryota</taxon>
        <taxon>Viridiplantae</taxon>
        <taxon>Streptophyta</taxon>
        <taxon>Embryophyta</taxon>
        <taxon>Tracheophyta</taxon>
        <taxon>Spermatophyta</taxon>
        <taxon>Magnoliopsida</taxon>
        <taxon>eudicotyledons</taxon>
        <taxon>Gunneridae</taxon>
        <taxon>Pentapetalae</taxon>
        <taxon>rosids</taxon>
        <taxon>fabids</taxon>
        <taxon>Fabales</taxon>
        <taxon>Fabaceae</taxon>
        <taxon>Papilionoideae</taxon>
        <taxon>50 kb inversion clade</taxon>
        <taxon>genistoids sensu lato</taxon>
        <taxon>core genistoids</taxon>
        <taxon>Genisteae</taxon>
        <taxon>Lupinus</taxon>
    </lineage>
</organism>
<dbReference type="AlphaFoldDB" id="A0A6A4Q8E9"/>
<sequence length="48" mass="5715">MEIIIFMLILTSDQENIISVGEYIFSHYFAYFDGACILIQIRPRERIM</sequence>
<evidence type="ECO:0000313" key="1">
    <source>
        <dbReference type="EMBL" id="KAE9610060.1"/>
    </source>
</evidence>
<gene>
    <name evidence="1" type="ORF">Lalb_Chr07g0182611</name>
</gene>
<proteinExistence type="predicted"/>
<accession>A0A6A4Q8E9</accession>
<keyword evidence="2" id="KW-1185">Reference proteome</keyword>